<evidence type="ECO:0000256" key="2">
    <source>
        <dbReference type="ARBA" id="ARBA00006378"/>
    </source>
</evidence>
<dbReference type="AlphaFoldDB" id="A0A913ZQN7"/>
<dbReference type="InterPro" id="IPR008831">
    <property type="entry name" value="Mediator_Med31"/>
</dbReference>
<evidence type="ECO:0000256" key="7">
    <source>
        <dbReference type="RuleBase" id="RU364129"/>
    </source>
</evidence>
<dbReference type="GO" id="GO:0006355">
    <property type="term" value="P:regulation of DNA-templated transcription"/>
    <property type="evidence" value="ECO:0007669"/>
    <property type="project" value="InterPro"/>
</dbReference>
<keyword evidence="6 7" id="KW-0539">Nucleus</keyword>
<dbReference type="Gene3D" id="1.10.10.1340">
    <property type="entry name" value="Mediator of RNA polymerase II, submodule Med31 (Soh1)"/>
    <property type="match status" value="1"/>
</dbReference>
<comment type="subcellular location">
    <subcellularLocation>
        <location evidence="1 7">Nucleus</location>
    </subcellularLocation>
</comment>
<keyword evidence="5 7" id="KW-0804">Transcription</keyword>
<dbReference type="RefSeq" id="XP_038053694.1">
    <property type="nucleotide sequence ID" value="XM_038197766.1"/>
</dbReference>
<dbReference type="EnsemblMetazoa" id="XM_038197766.1">
    <property type="protein sequence ID" value="XP_038053694.1"/>
    <property type="gene ID" value="LOC119726154"/>
</dbReference>
<organism evidence="9 10">
    <name type="scientific">Patiria miniata</name>
    <name type="common">Bat star</name>
    <name type="synonym">Asterina miniata</name>
    <dbReference type="NCBI Taxonomy" id="46514"/>
    <lineage>
        <taxon>Eukaryota</taxon>
        <taxon>Metazoa</taxon>
        <taxon>Echinodermata</taxon>
        <taxon>Eleutherozoa</taxon>
        <taxon>Asterozoa</taxon>
        <taxon>Asteroidea</taxon>
        <taxon>Valvatacea</taxon>
        <taxon>Valvatida</taxon>
        <taxon>Asterinidae</taxon>
        <taxon>Patiria</taxon>
    </lineage>
</organism>
<evidence type="ECO:0000256" key="5">
    <source>
        <dbReference type="ARBA" id="ARBA00023163"/>
    </source>
</evidence>
<reference evidence="9" key="1">
    <citation type="submission" date="2022-11" db="UniProtKB">
        <authorList>
            <consortium name="EnsemblMetazoa"/>
        </authorList>
    </citation>
    <scope>IDENTIFICATION</scope>
</reference>
<comment type="function">
    <text evidence="7">Component of the Mediator complex, a coactivator involved in the regulated transcription of nearly all RNA polymerase II-dependent genes. Mediator functions as a bridge to convey information from gene-specific regulatory proteins to the basal RNA polymerase II transcription machinery. Mediator is recruited to promoters by direct interactions with regulatory proteins and serves as a scaffold for the assembly of a functional preinitiation complex with RNA polymerase II and the general transcription factors.</text>
</comment>
<comment type="similarity">
    <text evidence="2 7">Belongs to the Mediator complex subunit 31 family.</text>
</comment>
<evidence type="ECO:0000256" key="6">
    <source>
        <dbReference type="ARBA" id="ARBA00023242"/>
    </source>
</evidence>
<dbReference type="GO" id="GO:0003712">
    <property type="term" value="F:transcription coregulator activity"/>
    <property type="evidence" value="ECO:0007669"/>
    <property type="project" value="InterPro"/>
</dbReference>
<dbReference type="GO" id="GO:0016592">
    <property type="term" value="C:mediator complex"/>
    <property type="evidence" value="ECO:0007669"/>
    <property type="project" value="InterPro"/>
</dbReference>
<evidence type="ECO:0000256" key="8">
    <source>
        <dbReference type="SAM" id="MobiDB-lite"/>
    </source>
</evidence>
<dbReference type="OrthoDB" id="5985433at2759"/>
<dbReference type="InterPro" id="IPR038089">
    <property type="entry name" value="Med31_sf"/>
</dbReference>
<dbReference type="EnsemblMetazoa" id="XM_038197765.1">
    <property type="protein sequence ID" value="XP_038053693.1"/>
    <property type="gene ID" value="LOC119726153"/>
</dbReference>
<evidence type="ECO:0000313" key="10">
    <source>
        <dbReference type="Proteomes" id="UP000887568"/>
    </source>
</evidence>
<dbReference type="GeneID" id="119726154"/>
<name>A0A913ZQN7_PATMI</name>
<comment type="subunit">
    <text evidence="7">Component of the Mediator complex.</text>
</comment>
<evidence type="ECO:0000256" key="3">
    <source>
        <dbReference type="ARBA" id="ARBA00023015"/>
    </source>
</evidence>
<dbReference type="GeneID" id="119726153"/>
<evidence type="ECO:0000313" key="9">
    <source>
        <dbReference type="EnsemblMetazoa" id="XP_038053694.1"/>
    </source>
</evidence>
<keyword evidence="10" id="KW-1185">Reference proteome</keyword>
<keyword evidence="4 7" id="KW-0010">Activator</keyword>
<keyword evidence="3 7" id="KW-0805">Transcription regulation</keyword>
<evidence type="ECO:0000256" key="1">
    <source>
        <dbReference type="ARBA" id="ARBA00004123"/>
    </source>
</evidence>
<evidence type="ECO:0000256" key="4">
    <source>
        <dbReference type="ARBA" id="ARBA00023159"/>
    </source>
</evidence>
<dbReference type="Pfam" id="PF05669">
    <property type="entry name" value="Med31"/>
    <property type="match status" value="1"/>
</dbReference>
<sequence length="178" mass="20464">MATSVASAHSAGGRQAPHVRTRGAPQGQNRRSPVMCLLSFGYAFRTHSELTHQWVLVNPRRGPRCRKKNRFQVELEFVQCLANPHYLNYVIKEHVNTLRFHSCTDKKHFPLWTQLTQRQDFKVKSSTTVCSNHFKYGQPYPDELHPSLFLRGYDLPETLKRAPVKSRALDLTTPLPAI</sequence>
<dbReference type="Proteomes" id="UP000887568">
    <property type="component" value="Unplaced"/>
</dbReference>
<protein>
    <recommendedName>
        <fullName evidence="7">Mediator of RNA polymerase II transcription subunit 31</fullName>
    </recommendedName>
</protein>
<proteinExistence type="inferred from homology"/>
<feature type="region of interest" description="Disordered" evidence="8">
    <location>
        <begin position="1"/>
        <end position="30"/>
    </location>
</feature>
<dbReference type="RefSeq" id="XP_038053693.1">
    <property type="nucleotide sequence ID" value="XM_038197765.1"/>
</dbReference>
<accession>A0A913ZQN7</accession>